<reference evidence="2 3" key="1">
    <citation type="journal article" date="2020" name="Syst. Appl. Microbiol.">
        <title>Alienimonas chondri sp. nov., a novel planctomycete isolated from the biofilm of the red alga Chondrus crispus.</title>
        <authorList>
            <person name="Vitorino I."/>
            <person name="Albuquerque L."/>
            <person name="Wiegand S."/>
            <person name="Kallscheuer N."/>
            <person name="da Costa M.S."/>
            <person name="Lobo-da-Cunha A."/>
            <person name="Jogler C."/>
            <person name="Lage O.M."/>
        </authorList>
    </citation>
    <scope>NUCLEOTIDE SEQUENCE [LARGE SCALE GENOMIC DNA]</scope>
    <source>
        <strain evidence="2 3">LzC2</strain>
    </source>
</reference>
<feature type="compositionally biased region" description="Gly residues" evidence="1">
    <location>
        <begin position="45"/>
        <end position="61"/>
    </location>
</feature>
<dbReference type="PANTHER" id="PTHR43737:SF1">
    <property type="entry name" value="DUF1501 DOMAIN-CONTAINING PROTEIN"/>
    <property type="match status" value="1"/>
</dbReference>
<name>A0ABX1VDE9_9PLAN</name>
<dbReference type="InterPro" id="IPR006311">
    <property type="entry name" value="TAT_signal"/>
</dbReference>
<sequence length="501" mass="53777">MNPAAETLSHVTRRHFLRDASAGMVGGLWLSHQAAAADEATAGSEAGGTHGGGAGGTGGRPGPHHAATAKRVIHIHMVGAPSQLELFDYRPELAKYDGKDCPQSYLDGQQFAFIQGVPKLLGPQFPFKPRGESGTPVSDRLPYFAGEVDGYGCPADEVCFLKTVQSDQFNHGPAQVMVHTGDARIGKPSVGAWTTWGLGTENEDLPGFMVLLSGGRPPRGGNALWGSGFLPGVYQGVQCRGAGPAILNVDNPQGVSRSARRAALDTLRELNESAHAEFGDPATLTRIQQYELAYRMQVAVPEATDLSGETEEVHKLYGTTDGASFANNCLLARRLAQRGVRYIQLFDWGWDSHGAGANEALNRGFKDKCTQMDQPLAALIHDLKRLGMLEDTLVVWGGEFGRTPMRENRGGVTMSLVGRDHNPHAFTWWMAGGGAKPGHTVGETDELGYLPADTPVPLRDVHATVQHMLGFDHQKLTVPFRGLNQKLTGVKPARVVTEALA</sequence>
<evidence type="ECO:0008006" key="4">
    <source>
        <dbReference type="Google" id="ProtNLM"/>
    </source>
</evidence>
<comment type="caution">
    <text evidence="2">The sequence shown here is derived from an EMBL/GenBank/DDBJ whole genome shotgun (WGS) entry which is preliminary data.</text>
</comment>
<evidence type="ECO:0000256" key="1">
    <source>
        <dbReference type="SAM" id="MobiDB-lite"/>
    </source>
</evidence>
<evidence type="ECO:0000313" key="2">
    <source>
        <dbReference type="EMBL" id="NNJ25262.1"/>
    </source>
</evidence>
<keyword evidence="3" id="KW-1185">Reference proteome</keyword>
<proteinExistence type="predicted"/>
<dbReference type="RefSeq" id="WP_171185080.1">
    <property type="nucleotide sequence ID" value="NZ_WTPX01000030.1"/>
</dbReference>
<dbReference type="InterPro" id="IPR017850">
    <property type="entry name" value="Alkaline_phosphatase_core_sf"/>
</dbReference>
<dbReference type="EMBL" id="WTPX01000030">
    <property type="protein sequence ID" value="NNJ25262.1"/>
    <property type="molecule type" value="Genomic_DNA"/>
</dbReference>
<evidence type="ECO:0000313" key="3">
    <source>
        <dbReference type="Proteomes" id="UP000609651"/>
    </source>
</evidence>
<organism evidence="2 3">
    <name type="scientific">Alienimonas chondri</name>
    <dbReference type="NCBI Taxonomy" id="2681879"/>
    <lineage>
        <taxon>Bacteria</taxon>
        <taxon>Pseudomonadati</taxon>
        <taxon>Planctomycetota</taxon>
        <taxon>Planctomycetia</taxon>
        <taxon>Planctomycetales</taxon>
        <taxon>Planctomycetaceae</taxon>
        <taxon>Alienimonas</taxon>
    </lineage>
</organism>
<dbReference type="Pfam" id="PF07394">
    <property type="entry name" value="DUF1501"/>
    <property type="match status" value="1"/>
</dbReference>
<accession>A0ABX1VDE9</accession>
<dbReference type="SUPFAM" id="SSF53649">
    <property type="entry name" value="Alkaline phosphatase-like"/>
    <property type="match status" value="1"/>
</dbReference>
<dbReference type="PROSITE" id="PS51318">
    <property type="entry name" value="TAT"/>
    <property type="match status" value="1"/>
</dbReference>
<gene>
    <name evidence="2" type="ORF">LzC2_13300</name>
</gene>
<feature type="region of interest" description="Disordered" evidence="1">
    <location>
        <begin position="40"/>
        <end position="66"/>
    </location>
</feature>
<protein>
    <recommendedName>
        <fullName evidence="4">DUF1501 domain-containing protein</fullName>
    </recommendedName>
</protein>
<dbReference type="InterPro" id="IPR010869">
    <property type="entry name" value="DUF1501"/>
</dbReference>
<dbReference type="Proteomes" id="UP000609651">
    <property type="component" value="Unassembled WGS sequence"/>
</dbReference>
<dbReference type="PANTHER" id="PTHR43737">
    <property type="entry name" value="BLL7424 PROTEIN"/>
    <property type="match status" value="1"/>
</dbReference>